<accession>A0A0P4RBI4</accession>
<protein>
    <submittedName>
        <fullName evidence="1">Uncharacterized protein</fullName>
    </submittedName>
</protein>
<reference evidence="1 2" key="2">
    <citation type="journal article" date="2015" name="Stand. Genomic Sci.">
        <title>Draft genome sequence of marine-derived Streptomyces sp. TP-A0598, a producer of anti-MRSA antibiotic lydicamycins.</title>
        <authorList>
            <person name="Komaki H."/>
            <person name="Ichikawa N."/>
            <person name="Hosoyama A."/>
            <person name="Fujita N."/>
            <person name="Igarashi Y."/>
        </authorList>
    </citation>
    <scope>NUCLEOTIDE SEQUENCE [LARGE SCALE GENOMIC DNA]</scope>
    <source>
        <strain evidence="1 2">NBRC 110027</strain>
    </source>
</reference>
<dbReference type="AlphaFoldDB" id="A0A0P4RBI4"/>
<sequence>MPAARAVCPVRVIALLWVAPPGRYAALLQLSYGERPVDPATGRTASAVTPPC</sequence>
<reference evidence="2" key="1">
    <citation type="submission" date="2014-09" db="EMBL/GenBank/DDBJ databases">
        <title>Whole genome shotgun sequence of Streptomyces sp. NBRC 110027.</title>
        <authorList>
            <person name="Komaki H."/>
            <person name="Ichikawa N."/>
            <person name="Katano-Makiyama Y."/>
            <person name="Hosoyama A."/>
            <person name="Hashimoto M."/>
            <person name="Uohara A."/>
            <person name="Kitahashi Y."/>
            <person name="Ohji S."/>
            <person name="Kimura A."/>
            <person name="Yamazoe A."/>
            <person name="Igarashi Y."/>
            <person name="Fujita N."/>
        </authorList>
    </citation>
    <scope>NUCLEOTIDE SEQUENCE [LARGE SCALE GENOMIC DNA]</scope>
    <source>
        <strain evidence="2">NBRC 110027</strain>
    </source>
</reference>
<evidence type="ECO:0000313" key="1">
    <source>
        <dbReference type="EMBL" id="GAO10922.1"/>
    </source>
</evidence>
<dbReference type="EMBL" id="BBNO01000007">
    <property type="protein sequence ID" value="GAO10922.1"/>
    <property type="molecule type" value="Genomic_DNA"/>
</dbReference>
<evidence type="ECO:0000313" key="2">
    <source>
        <dbReference type="Proteomes" id="UP000048965"/>
    </source>
</evidence>
<organism evidence="1 2">
    <name type="scientific">Streptomyces lydicamycinicus</name>
    <dbReference type="NCBI Taxonomy" id="1546107"/>
    <lineage>
        <taxon>Bacteria</taxon>
        <taxon>Bacillati</taxon>
        <taxon>Actinomycetota</taxon>
        <taxon>Actinomycetes</taxon>
        <taxon>Kitasatosporales</taxon>
        <taxon>Streptomycetaceae</taxon>
        <taxon>Streptomyces</taxon>
    </lineage>
</organism>
<name>A0A0P4RBI4_9ACTN</name>
<dbReference type="Proteomes" id="UP000048965">
    <property type="component" value="Unassembled WGS sequence"/>
</dbReference>
<comment type="caution">
    <text evidence="1">The sequence shown here is derived from an EMBL/GenBank/DDBJ whole genome shotgun (WGS) entry which is preliminary data.</text>
</comment>
<proteinExistence type="predicted"/>
<keyword evidence="2" id="KW-1185">Reference proteome</keyword>
<gene>
    <name evidence="1" type="ORF">TPA0598_07_06460</name>
</gene>